<dbReference type="AlphaFoldDB" id="A0A6C0HSD9"/>
<organism evidence="2">
    <name type="scientific">viral metagenome</name>
    <dbReference type="NCBI Taxonomy" id="1070528"/>
    <lineage>
        <taxon>unclassified sequences</taxon>
        <taxon>metagenomes</taxon>
        <taxon>organismal metagenomes</taxon>
    </lineage>
</organism>
<sequence>MHINLVYSISIALIFMLLKFLINYPKREEVKNVVKEGVIVFVSALLGLFLTNKFGTIEVKNFVKSTQVFTDNAGF</sequence>
<dbReference type="EMBL" id="MN740006">
    <property type="protein sequence ID" value="QHT83045.1"/>
    <property type="molecule type" value="Genomic_DNA"/>
</dbReference>
<proteinExistence type="predicted"/>
<accession>A0A6C0HSD9</accession>
<name>A0A6C0HSD9_9ZZZZ</name>
<feature type="transmembrane region" description="Helical" evidence="1">
    <location>
        <begin position="6"/>
        <end position="25"/>
    </location>
</feature>
<keyword evidence="1" id="KW-0812">Transmembrane</keyword>
<evidence type="ECO:0000313" key="2">
    <source>
        <dbReference type="EMBL" id="QHT83045.1"/>
    </source>
</evidence>
<protein>
    <submittedName>
        <fullName evidence="2">Uncharacterized protein</fullName>
    </submittedName>
</protein>
<keyword evidence="1" id="KW-1133">Transmembrane helix</keyword>
<evidence type="ECO:0000256" key="1">
    <source>
        <dbReference type="SAM" id="Phobius"/>
    </source>
</evidence>
<feature type="transmembrane region" description="Helical" evidence="1">
    <location>
        <begin position="37"/>
        <end position="55"/>
    </location>
</feature>
<reference evidence="2" key="1">
    <citation type="journal article" date="2020" name="Nature">
        <title>Giant virus diversity and host interactions through global metagenomics.</title>
        <authorList>
            <person name="Schulz F."/>
            <person name="Roux S."/>
            <person name="Paez-Espino D."/>
            <person name="Jungbluth S."/>
            <person name="Walsh D.A."/>
            <person name="Denef V.J."/>
            <person name="McMahon K.D."/>
            <person name="Konstantinidis K.T."/>
            <person name="Eloe-Fadrosh E.A."/>
            <person name="Kyrpides N.C."/>
            <person name="Woyke T."/>
        </authorList>
    </citation>
    <scope>NUCLEOTIDE SEQUENCE</scope>
    <source>
        <strain evidence="2">GVMAG-M-3300023184-167</strain>
    </source>
</reference>
<keyword evidence="1" id="KW-0472">Membrane</keyword>